<reference evidence="3 4" key="1">
    <citation type="submission" date="2019-03" db="EMBL/GenBank/DDBJ databases">
        <authorList>
            <person name="Gaulin E."/>
            <person name="Dumas B."/>
        </authorList>
    </citation>
    <scope>NUCLEOTIDE SEQUENCE [LARGE SCALE GENOMIC DNA]</scope>
    <source>
        <strain evidence="3">CBS 568.67</strain>
    </source>
</reference>
<evidence type="ECO:0000259" key="1">
    <source>
        <dbReference type="Pfam" id="PF00149"/>
    </source>
</evidence>
<dbReference type="EMBL" id="VJMH01000383">
    <property type="protein sequence ID" value="KAF0716608.1"/>
    <property type="molecule type" value="Genomic_DNA"/>
</dbReference>
<dbReference type="PANTHER" id="PTHR16509">
    <property type="match status" value="1"/>
</dbReference>
<accession>A0A485K878</accession>
<dbReference type="PANTHER" id="PTHR16509:SF1">
    <property type="entry name" value="MANGANESE-DEPENDENT ADP-RIBOSE_CDP-ALCOHOL DIPHOSPHATASE"/>
    <property type="match status" value="1"/>
</dbReference>
<dbReference type="GO" id="GO:0030145">
    <property type="term" value="F:manganese ion binding"/>
    <property type="evidence" value="ECO:0007669"/>
    <property type="project" value="TreeGrafter"/>
</dbReference>
<dbReference type="InterPro" id="IPR004843">
    <property type="entry name" value="Calcineurin-like_PHP"/>
</dbReference>
<dbReference type="GO" id="GO:0008663">
    <property type="term" value="F:2',3'-cyclic-nucleotide 2'-phosphodiesterase activity"/>
    <property type="evidence" value="ECO:0007669"/>
    <property type="project" value="TreeGrafter"/>
</dbReference>
<reference evidence="2" key="2">
    <citation type="submission" date="2019-06" db="EMBL/GenBank/DDBJ databases">
        <title>Genomics analysis of Aphanomyces spp. identifies a new class of oomycete effector associated with host adaptation.</title>
        <authorList>
            <person name="Gaulin E."/>
        </authorList>
    </citation>
    <scope>NUCLEOTIDE SEQUENCE</scope>
    <source>
        <strain evidence="2">CBS 578.67</strain>
    </source>
</reference>
<proteinExistence type="predicted"/>
<dbReference type="GO" id="GO:0047631">
    <property type="term" value="F:ADP-ribose diphosphatase activity"/>
    <property type="evidence" value="ECO:0007669"/>
    <property type="project" value="TreeGrafter"/>
</dbReference>
<dbReference type="InterPro" id="IPR029052">
    <property type="entry name" value="Metallo-depent_PP-like"/>
</dbReference>
<dbReference type="EMBL" id="CAADRA010000383">
    <property type="protein sequence ID" value="VFT79947.1"/>
    <property type="molecule type" value="Genomic_DNA"/>
</dbReference>
<dbReference type="SUPFAM" id="SSF56300">
    <property type="entry name" value="Metallo-dependent phosphatases"/>
    <property type="match status" value="1"/>
</dbReference>
<dbReference type="AlphaFoldDB" id="A0A485K878"/>
<dbReference type="Gene3D" id="3.60.21.10">
    <property type="match status" value="1"/>
</dbReference>
<gene>
    <name evidence="3" type="primary">Aste57867_2755</name>
    <name evidence="2" type="ORF">As57867_002748</name>
    <name evidence="3" type="ORF">ASTE57867_2755</name>
</gene>
<dbReference type="Proteomes" id="UP000332933">
    <property type="component" value="Unassembled WGS sequence"/>
</dbReference>
<evidence type="ECO:0000313" key="4">
    <source>
        <dbReference type="Proteomes" id="UP000332933"/>
    </source>
</evidence>
<evidence type="ECO:0000313" key="2">
    <source>
        <dbReference type="EMBL" id="KAF0716608.1"/>
    </source>
</evidence>
<organism evidence="3 4">
    <name type="scientific">Aphanomyces stellatus</name>
    <dbReference type="NCBI Taxonomy" id="120398"/>
    <lineage>
        <taxon>Eukaryota</taxon>
        <taxon>Sar</taxon>
        <taxon>Stramenopiles</taxon>
        <taxon>Oomycota</taxon>
        <taxon>Saprolegniomycetes</taxon>
        <taxon>Saprolegniales</taxon>
        <taxon>Verrucalvaceae</taxon>
        <taxon>Aphanomyces</taxon>
    </lineage>
</organism>
<dbReference type="Pfam" id="PF00149">
    <property type="entry name" value="Metallophos"/>
    <property type="match status" value="1"/>
</dbReference>
<feature type="domain" description="Calcineurin-like phosphoesterase" evidence="1">
    <location>
        <begin position="65"/>
        <end position="285"/>
    </location>
</feature>
<sequence length="344" mass="37646">MTATTAPLASFGLIADVQYADVDDGWNYLRTSQRFYRHALQVLGWAVDAWIEEAKSSPSTMCFAVDLGDLVDGKNAPLGLSRAALADTLVHFNAFQAAVGPIHHCCGNHEMYNFTRQEYIHEVMLHTSSPCMPPTAAPPRDAAVAYYNFAIPQLPSFEFVILDAYGLSVIGSPPNSVEHAAAVELLAKENPNENKNSSINMSGIDQRFVEYNGAIDAVQMTWLAGVLQRAGDAARDVIVFSHVPLHEAASGGHPAALLWNCDALAALFRRFAHCVRVVFTGHTHSNGYHRCESGVHFVGLHAALECDPDDLKQDRAYASVDVFPTSVRIRGTGKIPSRELSWRR</sequence>
<evidence type="ECO:0000313" key="3">
    <source>
        <dbReference type="EMBL" id="VFT79947.1"/>
    </source>
</evidence>
<keyword evidence="4" id="KW-1185">Reference proteome</keyword>
<dbReference type="OrthoDB" id="9675250at2759"/>
<protein>
    <submittedName>
        <fullName evidence="3">Aste57867_2755 protein</fullName>
    </submittedName>
</protein>
<name>A0A485K878_9STRA</name>
<dbReference type="GO" id="GO:0047734">
    <property type="term" value="F:CDP-glycerol diphosphatase activity"/>
    <property type="evidence" value="ECO:0007669"/>
    <property type="project" value="TreeGrafter"/>
</dbReference>